<evidence type="ECO:0000313" key="8">
    <source>
        <dbReference type="Proteomes" id="UP000677668"/>
    </source>
</evidence>
<keyword evidence="3 6" id="KW-0812">Transmembrane</keyword>
<gene>
    <name evidence="7" type="ORF">J8C05_10110</name>
</gene>
<keyword evidence="8" id="KW-1185">Reference proteome</keyword>
<sequence length="191" mass="21103">MSSTFSLGFRRRMPYRAQRGFTMIELIIVVAILGIITAIAVPNLIVARDAARRGWFQSTARAIGSSLEIFAQTNRGRYPKDGMFYEAPGGNAVKWENDSGMPWFGFSNPSQQPTWNIDYQVHNSPIAPGARYIGLCYSGLRNAPADGNITNNASLWNDYGQGQEIPGDKRLIFIFHPGVPADRICPDSACN</sequence>
<dbReference type="PANTHER" id="PTHR30093:SF44">
    <property type="entry name" value="TYPE II SECRETION SYSTEM CORE PROTEIN G"/>
    <property type="match status" value="1"/>
</dbReference>
<dbReference type="InterPro" id="IPR000983">
    <property type="entry name" value="Bac_GSPG_pilin"/>
</dbReference>
<dbReference type="RefSeq" id="WP_211422063.1">
    <property type="nucleotide sequence ID" value="NZ_CP072642.1"/>
</dbReference>
<proteinExistence type="predicted"/>
<evidence type="ECO:0000256" key="1">
    <source>
        <dbReference type="ARBA" id="ARBA00004167"/>
    </source>
</evidence>
<feature type="transmembrane region" description="Helical" evidence="6">
    <location>
        <begin position="21"/>
        <end position="41"/>
    </location>
</feature>
<dbReference type="PANTHER" id="PTHR30093">
    <property type="entry name" value="GENERAL SECRETION PATHWAY PROTEIN G"/>
    <property type="match status" value="1"/>
</dbReference>
<keyword evidence="2" id="KW-0488">Methylation</keyword>
<dbReference type="Pfam" id="PF07963">
    <property type="entry name" value="N_methyl"/>
    <property type="match status" value="1"/>
</dbReference>
<dbReference type="InterPro" id="IPR012902">
    <property type="entry name" value="N_methyl_site"/>
</dbReference>
<comment type="subcellular location">
    <subcellularLocation>
        <location evidence="1">Membrane</location>
        <topology evidence="1">Single-pass membrane protein</topology>
    </subcellularLocation>
</comment>
<dbReference type="SUPFAM" id="SSF54523">
    <property type="entry name" value="Pili subunits"/>
    <property type="match status" value="1"/>
</dbReference>
<evidence type="ECO:0000256" key="6">
    <source>
        <dbReference type="SAM" id="Phobius"/>
    </source>
</evidence>
<evidence type="ECO:0000256" key="2">
    <source>
        <dbReference type="ARBA" id="ARBA00022481"/>
    </source>
</evidence>
<keyword evidence="4 6" id="KW-1133">Transmembrane helix</keyword>
<name>A0ABX8AYD8_9BACT</name>
<organism evidence="7 8">
    <name type="scientific">Chloracidobacterium sp. N</name>
    <dbReference type="NCBI Taxonomy" id="2821540"/>
    <lineage>
        <taxon>Bacteria</taxon>
        <taxon>Pseudomonadati</taxon>
        <taxon>Acidobacteriota</taxon>
        <taxon>Terriglobia</taxon>
        <taxon>Terriglobales</taxon>
        <taxon>Acidobacteriaceae</taxon>
        <taxon>Chloracidobacterium</taxon>
        <taxon>Chloracidobacterium aggregatum</taxon>
    </lineage>
</organism>
<evidence type="ECO:0000256" key="3">
    <source>
        <dbReference type="ARBA" id="ARBA00022692"/>
    </source>
</evidence>
<dbReference type="Proteomes" id="UP000677668">
    <property type="component" value="Chromosome 1"/>
</dbReference>
<accession>A0ABX8AYD8</accession>
<protein>
    <submittedName>
        <fullName evidence="7">Type II secretion system protein</fullName>
    </submittedName>
</protein>
<evidence type="ECO:0000313" key="7">
    <source>
        <dbReference type="EMBL" id="QUV93709.1"/>
    </source>
</evidence>
<dbReference type="Gene3D" id="3.30.700.10">
    <property type="entry name" value="Glycoprotein, Type 4 Pilin"/>
    <property type="match status" value="1"/>
</dbReference>
<evidence type="ECO:0000256" key="4">
    <source>
        <dbReference type="ARBA" id="ARBA00022989"/>
    </source>
</evidence>
<dbReference type="InterPro" id="IPR045584">
    <property type="entry name" value="Pilin-like"/>
</dbReference>
<reference evidence="7 8" key="1">
    <citation type="submission" date="2021-03" db="EMBL/GenBank/DDBJ databases">
        <title>Genomic and phenotypic characterization of Chloracidobacterium isolates provides evidence for multiple species.</title>
        <authorList>
            <person name="Saini M.K."/>
            <person name="Costas A.M.G."/>
            <person name="Tank M."/>
            <person name="Bryant D.A."/>
        </authorList>
    </citation>
    <scope>NUCLEOTIDE SEQUENCE [LARGE SCALE GENOMIC DNA]</scope>
    <source>
        <strain evidence="7 8">N</strain>
    </source>
</reference>
<evidence type="ECO:0000256" key="5">
    <source>
        <dbReference type="ARBA" id="ARBA00023136"/>
    </source>
</evidence>
<dbReference type="PRINTS" id="PR00813">
    <property type="entry name" value="BCTERIALGSPG"/>
</dbReference>
<dbReference type="EMBL" id="CP072642">
    <property type="protein sequence ID" value="QUV93709.1"/>
    <property type="molecule type" value="Genomic_DNA"/>
</dbReference>
<keyword evidence="5 6" id="KW-0472">Membrane</keyword>
<dbReference type="NCBIfam" id="TIGR02532">
    <property type="entry name" value="IV_pilin_GFxxxE"/>
    <property type="match status" value="1"/>
</dbReference>